<evidence type="ECO:0000313" key="4">
    <source>
        <dbReference type="Proteomes" id="UP000323506"/>
    </source>
</evidence>
<proteinExistence type="predicted"/>
<dbReference type="EMBL" id="CM017690">
    <property type="protein sequence ID" value="TYH26490.1"/>
    <property type="molecule type" value="Genomic_DNA"/>
</dbReference>
<gene>
    <name evidence="3" type="ORF">ES288_A03G256800v1</name>
</gene>
<feature type="compositionally biased region" description="Polar residues" evidence="1">
    <location>
        <begin position="364"/>
        <end position="382"/>
    </location>
</feature>
<feature type="compositionally biased region" description="Basic and acidic residues" evidence="1">
    <location>
        <begin position="469"/>
        <end position="485"/>
    </location>
</feature>
<reference evidence="3 4" key="1">
    <citation type="submission" date="2019-06" db="EMBL/GenBank/DDBJ databases">
        <title>WGS assembly of Gossypium darwinii.</title>
        <authorList>
            <person name="Chen Z.J."/>
            <person name="Sreedasyam A."/>
            <person name="Ando A."/>
            <person name="Song Q."/>
            <person name="De L."/>
            <person name="Hulse-Kemp A."/>
            <person name="Ding M."/>
            <person name="Ye W."/>
            <person name="Kirkbride R."/>
            <person name="Jenkins J."/>
            <person name="Plott C."/>
            <person name="Lovell J."/>
            <person name="Lin Y.-M."/>
            <person name="Vaughn R."/>
            <person name="Liu B."/>
            <person name="Li W."/>
            <person name="Simpson S."/>
            <person name="Scheffler B."/>
            <person name="Saski C."/>
            <person name="Grover C."/>
            <person name="Hu G."/>
            <person name="Conover J."/>
            <person name="Carlson J."/>
            <person name="Shu S."/>
            <person name="Boston L."/>
            <person name="Williams M."/>
            <person name="Peterson D."/>
            <person name="Mcgee K."/>
            <person name="Jones D."/>
            <person name="Wendel J."/>
            <person name="Stelly D."/>
            <person name="Grimwood J."/>
            <person name="Schmutz J."/>
        </authorList>
    </citation>
    <scope>NUCLEOTIDE SEQUENCE [LARGE SCALE GENOMIC DNA]</scope>
    <source>
        <strain evidence="3">1808015.09</strain>
    </source>
</reference>
<feature type="compositionally biased region" description="Acidic residues" evidence="1">
    <location>
        <begin position="171"/>
        <end position="184"/>
    </location>
</feature>
<keyword evidence="2" id="KW-0812">Transmembrane</keyword>
<feature type="compositionally biased region" description="Basic and acidic residues" evidence="1">
    <location>
        <begin position="248"/>
        <end position="265"/>
    </location>
</feature>
<keyword evidence="4" id="KW-1185">Reference proteome</keyword>
<feature type="compositionally biased region" description="Basic and acidic residues" evidence="1">
    <location>
        <begin position="331"/>
        <end position="346"/>
    </location>
</feature>
<accession>A0A5D2H998</accession>
<feature type="compositionally biased region" description="Acidic residues" evidence="1">
    <location>
        <begin position="206"/>
        <end position="227"/>
    </location>
</feature>
<organism evidence="3 4">
    <name type="scientific">Gossypium darwinii</name>
    <name type="common">Darwin's cotton</name>
    <name type="synonym">Gossypium barbadense var. darwinii</name>
    <dbReference type="NCBI Taxonomy" id="34276"/>
    <lineage>
        <taxon>Eukaryota</taxon>
        <taxon>Viridiplantae</taxon>
        <taxon>Streptophyta</taxon>
        <taxon>Embryophyta</taxon>
        <taxon>Tracheophyta</taxon>
        <taxon>Spermatophyta</taxon>
        <taxon>Magnoliopsida</taxon>
        <taxon>eudicotyledons</taxon>
        <taxon>Gunneridae</taxon>
        <taxon>Pentapetalae</taxon>
        <taxon>rosids</taxon>
        <taxon>malvids</taxon>
        <taxon>Malvales</taxon>
        <taxon>Malvaceae</taxon>
        <taxon>Malvoideae</taxon>
        <taxon>Gossypium</taxon>
    </lineage>
</organism>
<feature type="compositionally biased region" description="Polar residues" evidence="1">
    <location>
        <begin position="453"/>
        <end position="468"/>
    </location>
</feature>
<dbReference type="EMBL" id="CM017690">
    <property type="protein sequence ID" value="TYH26491.1"/>
    <property type="molecule type" value="Genomic_DNA"/>
</dbReference>
<name>A0A5D2H998_GOSDA</name>
<keyword evidence="2" id="KW-1133">Transmembrane helix</keyword>
<keyword evidence="2" id="KW-0472">Membrane</keyword>
<feature type="compositionally biased region" description="Polar residues" evidence="1">
    <location>
        <begin position="268"/>
        <end position="279"/>
    </location>
</feature>
<feature type="compositionally biased region" description="Basic and acidic residues" evidence="1">
    <location>
        <begin position="300"/>
        <end position="321"/>
    </location>
</feature>
<evidence type="ECO:0000256" key="2">
    <source>
        <dbReference type="SAM" id="Phobius"/>
    </source>
</evidence>
<dbReference type="PANTHER" id="PTHR33700:SF4">
    <property type="entry name" value="MYB-LIKE PROTEIN X"/>
    <property type="match status" value="1"/>
</dbReference>
<dbReference type="PANTHER" id="PTHR33700">
    <property type="entry name" value="MYB-LIKE PROTEIN X"/>
    <property type="match status" value="1"/>
</dbReference>
<feature type="compositionally biased region" description="Basic and acidic residues" evidence="1">
    <location>
        <begin position="96"/>
        <end position="145"/>
    </location>
</feature>
<feature type="compositionally biased region" description="Basic and acidic residues" evidence="1">
    <location>
        <begin position="228"/>
        <end position="237"/>
    </location>
</feature>
<feature type="compositionally biased region" description="Polar residues" evidence="1">
    <location>
        <begin position="289"/>
        <end position="299"/>
    </location>
</feature>
<feature type="compositionally biased region" description="Acidic residues" evidence="1">
    <location>
        <begin position="146"/>
        <end position="162"/>
    </location>
</feature>
<protein>
    <submittedName>
        <fullName evidence="3">Uncharacterized protein</fullName>
    </submittedName>
</protein>
<feature type="compositionally biased region" description="Basic and acidic residues" evidence="1">
    <location>
        <begin position="392"/>
        <end position="403"/>
    </location>
</feature>
<feature type="compositionally biased region" description="Polar residues" evidence="1">
    <location>
        <begin position="527"/>
        <end position="543"/>
    </location>
</feature>
<dbReference type="Proteomes" id="UP000323506">
    <property type="component" value="Chromosome A03"/>
</dbReference>
<dbReference type="AlphaFoldDB" id="A0A5D2H998"/>
<feature type="transmembrane region" description="Helical" evidence="2">
    <location>
        <begin position="20"/>
        <end position="37"/>
    </location>
</feature>
<evidence type="ECO:0000256" key="1">
    <source>
        <dbReference type="SAM" id="MobiDB-lite"/>
    </source>
</evidence>
<evidence type="ECO:0000313" key="3">
    <source>
        <dbReference type="EMBL" id="TYH26490.1"/>
    </source>
</evidence>
<feature type="region of interest" description="Disordered" evidence="1">
    <location>
        <begin position="442"/>
        <end position="543"/>
    </location>
</feature>
<feature type="compositionally biased region" description="Acidic residues" evidence="1">
    <location>
        <begin position="86"/>
        <end position="95"/>
    </location>
</feature>
<sequence>MFKKISSRNQRSKGIRIKHVLQICLLLGVCFWLIYQVKRSHDKRKEFDAKDAKVSVKEQADDLILKFGRKDLPHVQEASKNFKHEEEEEEENVIEDENKHDEEQEEKTKRQEAEEHEGAIKHVEEERVEGSKHEEEEQEEGSKHEEEEEEETNKHEEDEEAEEVRSKHEDEEQEAEIKDEEAEDEGKVVGDDEVDENGQERADAEVGNEEELMDEEKEREAEGDDKENEEKEGHEGNEESANDQNVDGGDRDTHEAREEQYKGDDASSAVSHDTQITTSETDKLEMENPNDNLTTNVLEQESKANATEKTDGDENKSEGKQSEGGSSSTGDENKSDLKADEGKHSETGSYLNTTDSKANDHDTGSSNSEHISLQNTTDTTELIVQASNNSTEESKETNNEAAKEIPGSLQNWTSALDTTGGGRVIEEIYKEKAKETVVDASKIENVVDDTPRINVTTKGNGFESSTNKETTDNEKQEGDNESDGKDENEDTSSYNETVDGNHNDPIDTSDNSVSQEEKGTEIDLSTLPDTTTEGANNEDSVAE</sequence>
<feature type="region of interest" description="Disordered" evidence="1">
    <location>
        <begin position="79"/>
        <end position="407"/>
    </location>
</feature>
<feature type="compositionally biased region" description="Polar residues" evidence="1">
    <location>
        <begin position="347"/>
        <end position="356"/>
    </location>
</feature>